<organism evidence="2 3">
    <name type="scientific">Lactuca virosa</name>
    <dbReference type="NCBI Taxonomy" id="75947"/>
    <lineage>
        <taxon>Eukaryota</taxon>
        <taxon>Viridiplantae</taxon>
        <taxon>Streptophyta</taxon>
        <taxon>Embryophyta</taxon>
        <taxon>Tracheophyta</taxon>
        <taxon>Spermatophyta</taxon>
        <taxon>Magnoliopsida</taxon>
        <taxon>eudicotyledons</taxon>
        <taxon>Gunneridae</taxon>
        <taxon>Pentapetalae</taxon>
        <taxon>asterids</taxon>
        <taxon>campanulids</taxon>
        <taxon>Asterales</taxon>
        <taxon>Asteraceae</taxon>
        <taxon>Cichorioideae</taxon>
        <taxon>Cichorieae</taxon>
        <taxon>Lactucinae</taxon>
        <taxon>Lactuca</taxon>
    </lineage>
</organism>
<dbReference type="AlphaFoldDB" id="A0AAU9PGK0"/>
<feature type="compositionally biased region" description="Gly residues" evidence="1">
    <location>
        <begin position="168"/>
        <end position="178"/>
    </location>
</feature>
<feature type="region of interest" description="Disordered" evidence="1">
    <location>
        <begin position="93"/>
        <end position="120"/>
    </location>
</feature>
<sequence>MSGYGMMWHSEMSTCGKNLWFTRTPKLAINSKLRHIVSSPLSNVLSLYLNLCVTALGSSRSDNVWFLPYNNVLITHRFVESMAGDGSWREASSSKEECAVHDESDFVDTPVIDESDDTDPGYLLVDPDQTHESSAVLRGGEGHNGNADLTRPGPAARGEGRGPIPLSGAGGGDRAYGL</sequence>
<accession>A0AAU9PGK0</accession>
<dbReference type="Proteomes" id="UP001157418">
    <property type="component" value="Unassembled WGS sequence"/>
</dbReference>
<name>A0AAU9PGK0_9ASTR</name>
<gene>
    <name evidence="2" type="ORF">LVIROSA_LOCUS34978</name>
</gene>
<proteinExistence type="predicted"/>
<keyword evidence="3" id="KW-1185">Reference proteome</keyword>
<dbReference type="EMBL" id="CAKMRJ010005634">
    <property type="protein sequence ID" value="CAH1449497.1"/>
    <property type="molecule type" value="Genomic_DNA"/>
</dbReference>
<feature type="compositionally biased region" description="Low complexity" evidence="1">
    <location>
        <begin position="151"/>
        <end position="165"/>
    </location>
</feature>
<evidence type="ECO:0000313" key="2">
    <source>
        <dbReference type="EMBL" id="CAH1449497.1"/>
    </source>
</evidence>
<reference evidence="2 3" key="1">
    <citation type="submission" date="2022-01" db="EMBL/GenBank/DDBJ databases">
        <authorList>
            <person name="Xiong W."/>
            <person name="Schranz E."/>
        </authorList>
    </citation>
    <scope>NUCLEOTIDE SEQUENCE [LARGE SCALE GENOMIC DNA]</scope>
</reference>
<evidence type="ECO:0000256" key="1">
    <source>
        <dbReference type="SAM" id="MobiDB-lite"/>
    </source>
</evidence>
<comment type="caution">
    <text evidence="2">The sequence shown here is derived from an EMBL/GenBank/DDBJ whole genome shotgun (WGS) entry which is preliminary data.</text>
</comment>
<evidence type="ECO:0000313" key="3">
    <source>
        <dbReference type="Proteomes" id="UP001157418"/>
    </source>
</evidence>
<feature type="region of interest" description="Disordered" evidence="1">
    <location>
        <begin position="132"/>
        <end position="178"/>
    </location>
</feature>
<protein>
    <submittedName>
        <fullName evidence="2">Uncharacterized protein</fullName>
    </submittedName>
</protein>
<feature type="compositionally biased region" description="Basic and acidic residues" evidence="1">
    <location>
        <begin position="93"/>
        <end position="104"/>
    </location>
</feature>